<dbReference type="Pfam" id="PF00076">
    <property type="entry name" value="RRM_1"/>
    <property type="match status" value="2"/>
</dbReference>
<dbReference type="CDD" id="cd12310">
    <property type="entry name" value="RRM3_Spen"/>
    <property type="match status" value="1"/>
</dbReference>
<evidence type="ECO:0000256" key="1">
    <source>
        <dbReference type="ARBA" id="ARBA00004123"/>
    </source>
</evidence>
<feature type="compositionally biased region" description="Basic and acidic residues" evidence="7">
    <location>
        <begin position="1"/>
        <end position="36"/>
    </location>
</feature>
<keyword evidence="3" id="KW-0597">Phosphoprotein</keyword>
<reference evidence="10" key="2">
    <citation type="journal article" date="2022" name="Res Sq">
        <title>Comparative Genomics Reveals Insights into the Divergent Evolution of Astigmatic Mites and Household Pest Adaptations.</title>
        <authorList>
            <person name="Xiong Q."/>
            <person name="Wan A.T.-Y."/>
            <person name="Liu X.-Y."/>
            <person name="Fung C.S.-H."/>
            <person name="Xiao X."/>
            <person name="Malainual N."/>
            <person name="Hou J."/>
            <person name="Wang L."/>
            <person name="Wang M."/>
            <person name="Yang K."/>
            <person name="Cui Y."/>
            <person name="Leung E."/>
            <person name="Nong W."/>
            <person name="Shin S.-K."/>
            <person name="Au S."/>
            <person name="Jeong K.Y."/>
            <person name="Chew F.T."/>
            <person name="Hui J."/>
            <person name="Leung T.F."/>
            <person name="Tungtrongchitr A."/>
            <person name="Zhong N."/>
            <person name="Liu Z."/>
            <person name="Tsui S."/>
        </authorList>
    </citation>
    <scope>NUCLEOTIDE SEQUENCE</scope>
    <source>
        <strain evidence="10">Derf</strain>
        <tissue evidence="10">Whole organism</tissue>
    </source>
</reference>
<evidence type="ECO:0000256" key="2">
    <source>
        <dbReference type="ARBA" id="ARBA00005387"/>
    </source>
</evidence>
<evidence type="ECO:0000313" key="11">
    <source>
        <dbReference type="Proteomes" id="UP000790347"/>
    </source>
</evidence>
<dbReference type="SUPFAM" id="SSF54928">
    <property type="entry name" value="RNA-binding domain, RBD"/>
    <property type="match status" value="2"/>
</dbReference>
<feature type="compositionally biased region" description="Low complexity" evidence="7">
    <location>
        <begin position="690"/>
        <end position="709"/>
    </location>
</feature>
<evidence type="ECO:0000256" key="3">
    <source>
        <dbReference type="ARBA" id="ARBA00022553"/>
    </source>
</evidence>
<evidence type="ECO:0000256" key="4">
    <source>
        <dbReference type="ARBA" id="ARBA00022884"/>
    </source>
</evidence>
<dbReference type="GO" id="GO:0005634">
    <property type="term" value="C:nucleus"/>
    <property type="evidence" value="ECO:0007669"/>
    <property type="project" value="UniProtKB-SubCell"/>
</dbReference>
<feature type="compositionally biased region" description="Low complexity" evidence="7">
    <location>
        <begin position="178"/>
        <end position="188"/>
    </location>
</feature>
<comment type="similarity">
    <text evidence="2">Belongs to the RRM Spen family.</text>
</comment>
<feature type="compositionally biased region" description="Polar residues" evidence="7">
    <location>
        <begin position="201"/>
        <end position="212"/>
    </location>
</feature>
<dbReference type="PROSITE" id="PS50917">
    <property type="entry name" value="SPOC"/>
    <property type="match status" value="1"/>
</dbReference>
<accession>A0A922I1D4</accession>
<gene>
    <name evidence="10" type="primary">RBM15B_3</name>
    <name evidence="10" type="ORF">DERF_007477</name>
</gene>
<dbReference type="InterPro" id="IPR010912">
    <property type="entry name" value="SPOC_met"/>
</dbReference>
<proteinExistence type="inferred from homology"/>
<dbReference type="EMBL" id="ASGP02000003">
    <property type="protein sequence ID" value="KAH9516758.1"/>
    <property type="molecule type" value="Genomic_DNA"/>
</dbReference>
<dbReference type="InterPro" id="IPR012921">
    <property type="entry name" value="SPOC_C"/>
</dbReference>
<protein>
    <submittedName>
        <fullName evidence="10">Nucleic acid binding</fullName>
    </submittedName>
</protein>
<dbReference type="PANTHER" id="PTHR23189">
    <property type="entry name" value="RNA RECOGNITION MOTIF-CONTAINING"/>
    <property type="match status" value="1"/>
</dbReference>
<name>A0A922I1D4_DERFA</name>
<dbReference type="GO" id="GO:0003723">
    <property type="term" value="F:RNA binding"/>
    <property type="evidence" value="ECO:0007669"/>
    <property type="project" value="UniProtKB-UniRule"/>
</dbReference>
<feature type="compositionally biased region" description="Polar residues" evidence="7">
    <location>
        <begin position="439"/>
        <end position="481"/>
    </location>
</feature>
<dbReference type="FunFam" id="3.30.70.330:FF:000565">
    <property type="entry name" value="RNA-binding protein 15B"/>
    <property type="match status" value="1"/>
</dbReference>
<organism evidence="10 11">
    <name type="scientific">Dermatophagoides farinae</name>
    <name type="common">American house dust mite</name>
    <dbReference type="NCBI Taxonomy" id="6954"/>
    <lineage>
        <taxon>Eukaryota</taxon>
        <taxon>Metazoa</taxon>
        <taxon>Ecdysozoa</taxon>
        <taxon>Arthropoda</taxon>
        <taxon>Chelicerata</taxon>
        <taxon>Arachnida</taxon>
        <taxon>Acari</taxon>
        <taxon>Acariformes</taxon>
        <taxon>Sarcoptiformes</taxon>
        <taxon>Astigmata</taxon>
        <taxon>Psoroptidia</taxon>
        <taxon>Analgoidea</taxon>
        <taxon>Pyroglyphidae</taxon>
        <taxon>Dermatophagoidinae</taxon>
        <taxon>Dermatophagoides</taxon>
    </lineage>
</organism>
<feature type="region of interest" description="Disordered" evidence="7">
    <location>
        <begin position="60"/>
        <end position="79"/>
    </location>
</feature>
<keyword evidence="4 6" id="KW-0694">RNA-binding</keyword>
<dbReference type="InterPro" id="IPR016194">
    <property type="entry name" value="SPOC-like_C_dom_sf"/>
</dbReference>
<dbReference type="CDD" id="cd21544">
    <property type="entry name" value="SPOC_RBM15-like"/>
    <property type="match status" value="1"/>
</dbReference>
<evidence type="ECO:0000256" key="6">
    <source>
        <dbReference type="PROSITE-ProRule" id="PRU00176"/>
    </source>
</evidence>
<dbReference type="CDD" id="cd12309">
    <property type="entry name" value="RRM2_Spen"/>
    <property type="match status" value="1"/>
</dbReference>
<dbReference type="AlphaFoldDB" id="A0A922I1D4"/>
<feature type="region of interest" description="Disordered" evidence="7">
    <location>
        <begin position="168"/>
        <end position="262"/>
    </location>
</feature>
<feature type="compositionally biased region" description="Low complexity" evidence="7">
    <location>
        <begin position="220"/>
        <end position="230"/>
    </location>
</feature>
<dbReference type="InterPro" id="IPR035979">
    <property type="entry name" value="RBD_domain_sf"/>
</dbReference>
<dbReference type="SMART" id="SM00360">
    <property type="entry name" value="RRM"/>
    <property type="match status" value="3"/>
</dbReference>
<evidence type="ECO:0000256" key="5">
    <source>
        <dbReference type="ARBA" id="ARBA00023242"/>
    </source>
</evidence>
<dbReference type="Proteomes" id="UP000790347">
    <property type="component" value="Unassembled WGS sequence"/>
</dbReference>
<feature type="compositionally biased region" description="Basic and acidic residues" evidence="7">
    <location>
        <begin position="46"/>
        <end position="55"/>
    </location>
</feature>
<evidence type="ECO:0000256" key="7">
    <source>
        <dbReference type="SAM" id="MobiDB-lite"/>
    </source>
</evidence>
<feature type="region of interest" description="Disordered" evidence="7">
    <location>
        <begin position="687"/>
        <end position="716"/>
    </location>
</feature>
<feature type="region of interest" description="Disordered" evidence="7">
    <location>
        <begin position="1"/>
        <end position="55"/>
    </location>
</feature>
<keyword evidence="5" id="KW-0539">Nucleus</keyword>
<feature type="domain" description="RRM" evidence="8">
    <location>
        <begin position="362"/>
        <end position="436"/>
    </location>
</feature>
<evidence type="ECO:0000313" key="10">
    <source>
        <dbReference type="EMBL" id="KAH9516758.1"/>
    </source>
</evidence>
<feature type="domain" description="RRM" evidence="8">
    <location>
        <begin position="281"/>
        <end position="358"/>
    </location>
</feature>
<dbReference type="InterPro" id="IPR000504">
    <property type="entry name" value="RRM_dom"/>
</dbReference>
<feature type="region of interest" description="Disordered" evidence="7">
    <location>
        <begin position="431"/>
        <end position="530"/>
    </location>
</feature>
<dbReference type="PROSITE" id="PS50102">
    <property type="entry name" value="RRM"/>
    <property type="match status" value="2"/>
</dbReference>
<dbReference type="Gene3D" id="3.30.70.330">
    <property type="match status" value="3"/>
</dbReference>
<reference evidence="10" key="1">
    <citation type="submission" date="2013-05" db="EMBL/GenBank/DDBJ databases">
        <authorList>
            <person name="Yim A.K.Y."/>
            <person name="Chan T.F."/>
            <person name="Ji K.M."/>
            <person name="Liu X.Y."/>
            <person name="Zhou J.W."/>
            <person name="Li R.Q."/>
            <person name="Yang K.Y."/>
            <person name="Li J."/>
            <person name="Li M."/>
            <person name="Law P.T.W."/>
            <person name="Wu Y.L."/>
            <person name="Cai Z.L."/>
            <person name="Qin H."/>
            <person name="Bao Y."/>
            <person name="Leung R.K.K."/>
            <person name="Ng P.K.S."/>
            <person name="Zou J."/>
            <person name="Zhong X.J."/>
            <person name="Ran P.X."/>
            <person name="Zhong N.S."/>
            <person name="Liu Z.G."/>
            <person name="Tsui S.K.W."/>
        </authorList>
    </citation>
    <scope>NUCLEOTIDE SEQUENCE</scope>
    <source>
        <strain evidence="10">Derf</strain>
        <tissue evidence="10">Whole organism</tissue>
    </source>
</reference>
<feature type="domain" description="SPOC" evidence="9">
    <location>
        <begin position="546"/>
        <end position="761"/>
    </location>
</feature>
<keyword evidence="11" id="KW-1185">Reference proteome</keyword>
<dbReference type="SUPFAM" id="SSF100939">
    <property type="entry name" value="SPOC domain-like"/>
    <property type="match status" value="1"/>
</dbReference>
<dbReference type="Pfam" id="PF07744">
    <property type="entry name" value="SPOC"/>
    <property type="match status" value="1"/>
</dbReference>
<dbReference type="InterPro" id="IPR012677">
    <property type="entry name" value="Nucleotide-bd_a/b_plait_sf"/>
</dbReference>
<evidence type="ECO:0000259" key="8">
    <source>
        <dbReference type="PROSITE" id="PS50102"/>
    </source>
</evidence>
<comment type="subcellular location">
    <subcellularLocation>
        <location evidence="1">Nucleus</location>
    </subcellularLocation>
</comment>
<evidence type="ECO:0000259" key="9">
    <source>
        <dbReference type="PROSITE" id="PS50917"/>
    </source>
</evidence>
<dbReference type="Gene3D" id="2.40.290.10">
    <property type="match status" value="1"/>
</dbReference>
<comment type="caution">
    <text evidence="10">The sequence shown here is derived from an EMBL/GenBank/DDBJ whole genome shotgun (WGS) entry which is preliminary data.</text>
</comment>
<sequence>MPRYDESPRGHSPLDRSRDVSRRLKSPLLDRRRRDSPPLPPPPLPRSRDHIPMYHQHDDGYIQPLRSSHHSRQNSSSDLTTTTYKILCVSNISNKYPDSTVRNELIKEFARFGNPSVKLVYDKNTRIAYIYFNSYEDARDARHSKYRLILFEKQIIIDPIYDRVSTPRRRSLTPEYGRSSMRHMSPPMQRRPPPPPPPQRNTMNQDRYQLSHSSRDPYRDNYNQQMNNRNNDYHHSNSMNMRGQQHHHQQQQNQQQRESKKEKFPNYLHHIPPEEDDKSTRTLFVGNLEVTITEPDLRRIFERYGVVEDVDVKRPPPGQGNAYAFIKFLNLDMAHRAKVEMSGQYIGKFQCKIGYGKATPTTRIWIGGLGPWITFGQLDKEFDRFGVIRKIDYVKGENYAYIQFDTIDAAQAACAAMRGYPLGGPDKRLRIDYADPGPFSTSPRPSNEQGSFGFNNSPRSTSNNNGNNFEYWSNNQDSNAPSPKRRRVLSPDSENDRKKSPNNNSGLDSIVSPHAGGGAREGSPNFEISNGKSDIKVTIMESVTSVSELIKCCPPTWAGGLILKSSGFALRMYFCSDQQAQPQSILRITQRLRLESTKLEEVTKRISSSTNNGVSGNNPSGHCILIASQANNLQLNFNSCAVGAGASGSGGEDNAGGNTSANIQQRPIRNLVTYLKSKDAAGVVILPGKSSTQPQTTSSTTTATSSSTPGGEQTNETSKNVLYLFPPHPFSLELIQRIAPNISENSANKEDYFVVVLVRGSN</sequence>
<feature type="compositionally biased region" description="Pro residues" evidence="7">
    <location>
        <begin position="189"/>
        <end position="199"/>
    </location>
</feature>